<dbReference type="GO" id="GO:0006289">
    <property type="term" value="P:nucleotide-excision repair"/>
    <property type="evidence" value="ECO:0007669"/>
    <property type="project" value="UniProtKB-UniRule"/>
</dbReference>
<evidence type="ECO:0000256" key="13">
    <source>
        <dbReference type="ARBA" id="ARBA00023204"/>
    </source>
</evidence>
<proteinExistence type="inferred from homology"/>
<evidence type="ECO:0000256" key="3">
    <source>
        <dbReference type="ARBA" id="ARBA00022723"/>
    </source>
</evidence>
<dbReference type="Pfam" id="PF17760">
    <property type="entry name" value="UvrA_inter"/>
    <property type="match status" value="1"/>
</dbReference>
<feature type="binding site" evidence="17">
    <location>
        <begin position="33"/>
        <end position="40"/>
    </location>
    <ligand>
        <name>ATP</name>
        <dbReference type="ChEBI" id="CHEBI:30616"/>
    </ligand>
</feature>
<gene>
    <name evidence="17 19" type="primary">uvrA</name>
    <name evidence="19" type="ORF">ENU96_01540</name>
</gene>
<dbReference type="AlphaFoldDB" id="A0A7V3YKH8"/>
<dbReference type="GO" id="GO:0005524">
    <property type="term" value="F:ATP binding"/>
    <property type="evidence" value="ECO:0007669"/>
    <property type="project" value="UniProtKB-UniRule"/>
</dbReference>
<dbReference type="PANTHER" id="PTHR43152:SF3">
    <property type="entry name" value="UVRABC SYSTEM PROTEIN A"/>
    <property type="match status" value="1"/>
</dbReference>
<evidence type="ECO:0000256" key="2">
    <source>
        <dbReference type="ARBA" id="ARBA00022490"/>
    </source>
</evidence>
<keyword evidence="8 17" id="KW-0863">Zinc-finger</keyword>
<evidence type="ECO:0000256" key="6">
    <source>
        <dbReference type="ARBA" id="ARBA00022763"/>
    </source>
</evidence>
<dbReference type="HAMAP" id="MF_00205">
    <property type="entry name" value="UvrA"/>
    <property type="match status" value="1"/>
</dbReference>
<dbReference type="InterPro" id="IPR027417">
    <property type="entry name" value="P-loop_NTPase"/>
</dbReference>
<keyword evidence="11 17" id="KW-0267">Excision nuclease</keyword>
<dbReference type="Gene3D" id="3.30.1490.20">
    <property type="entry name" value="ATP-grasp fold, A domain"/>
    <property type="match status" value="1"/>
</dbReference>
<dbReference type="CDD" id="cd03271">
    <property type="entry name" value="ABC_UvrA_II"/>
    <property type="match status" value="1"/>
</dbReference>
<feature type="binding site" evidence="17">
    <location>
        <begin position="625"/>
        <end position="632"/>
    </location>
    <ligand>
        <name>ATP</name>
        <dbReference type="ChEBI" id="CHEBI:30616"/>
    </ligand>
</feature>
<dbReference type="Pfam" id="PF17755">
    <property type="entry name" value="UvrA_DNA-bind"/>
    <property type="match status" value="1"/>
</dbReference>
<evidence type="ECO:0000256" key="12">
    <source>
        <dbReference type="ARBA" id="ARBA00023125"/>
    </source>
</evidence>
<evidence type="ECO:0000256" key="10">
    <source>
        <dbReference type="ARBA" id="ARBA00022840"/>
    </source>
</evidence>
<comment type="function">
    <text evidence="17">The UvrABC repair system catalyzes the recognition and processing of DNA lesions. UvrA is an ATPase and a DNA-binding protein. A damage recognition complex composed of 2 UvrA and 2 UvrB subunits scans DNA for abnormalities. When the presence of a lesion has been verified by UvrB, the UvrA molecules dissociate.</text>
</comment>
<dbReference type="InterPro" id="IPR003439">
    <property type="entry name" value="ABC_transporter-like_ATP-bd"/>
</dbReference>
<keyword evidence="7 17" id="KW-0228">DNA excision</keyword>
<comment type="similarity">
    <text evidence="14 17">Belongs to the ABC transporter superfamily. UvrA family.</text>
</comment>
<feature type="zinc finger region" description="C4-type" evidence="17">
    <location>
        <begin position="724"/>
        <end position="750"/>
    </location>
</feature>
<keyword evidence="6 17" id="KW-0227">DNA damage</keyword>
<dbReference type="InterPro" id="IPR013815">
    <property type="entry name" value="ATP_grasp_subdomain_1"/>
</dbReference>
<reference evidence="19" key="1">
    <citation type="journal article" date="2020" name="mSystems">
        <title>Genome- and Community-Level Interaction Insights into Carbon Utilization and Element Cycling Functions of Hydrothermarchaeota in Hydrothermal Sediment.</title>
        <authorList>
            <person name="Zhou Z."/>
            <person name="Liu Y."/>
            <person name="Xu W."/>
            <person name="Pan J."/>
            <person name="Luo Z.H."/>
            <person name="Li M."/>
        </authorList>
    </citation>
    <scope>NUCLEOTIDE SEQUENCE [LARGE SCALE GENOMIC DNA]</scope>
    <source>
        <strain evidence="19">SpSt-716</strain>
    </source>
</reference>
<dbReference type="GO" id="GO:0009381">
    <property type="term" value="F:excinuclease ABC activity"/>
    <property type="evidence" value="ECO:0007669"/>
    <property type="project" value="UniProtKB-UniRule"/>
</dbReference>
<evidence type="ECO:0000256" key="4">
    <source>
        <dbReference type="ARBA" id="ARBA00022737"/>
    </source>
</evidence>
<dbReference type="InterPro" id="IPR041552">
    <property type="entry name" value="UvrA_DNA-bd"/>
</dbReference>
<keyword evidence="10 17" id="KW-0067">ATP-binding</keyword>
<keyword evidence="2 17" id="KW-0963">Cytoplasm</keyword>
<evidence type="ECO:0000256" key="5">
    <source>
        <dbReference type="ARBA" id="ARBA00022741"/>
    </source>
</evidence>
<evidence type="ECO:0000259" key="18">
    <source>
        <dbReference type="PROSITE" id="PS50893"/>
    </source>
</evidence>
<dbReference type="InterPro" id="IPR041102">
    <property type="entry name" value="UvrA_inter"/>
</dbReference>
<name>A0A7V3YKH8_9BACT</name>
<keyword evidence="5 17" id="KW-0547">Nucleotide-binding</keyword>
<accession>A0A7V3YKH8</accession>
<evidence type="ECO:0000313" key="19">
    <source>
        <dbReference type="EMBL" id="HGI74353.1"/>
    </source>
</evidence>
<dbReference type="PANTHER" id="PTHR43152">
    <property type="entry name" value="UVRABC SYSTEM PROTEIN A"/>
    <property type="match status" value="1"/>
</dbReference>
<evidence type="ECO:0000256" key="15">
    <source>
        <dbReference type="ARBA" id="ARBA00039316"/>
    </source>
</evidence>
<keyword evidence="4 17" id="KW-0677">Repeat</keyword>
<protein>
    <recommendedName>
        <fullName evidence="15 17">UvrABC system protein A</fullName>
        <shortName evidence="17">UvrA protein</shortName>
    </recommendedName>
    <alternativeName>
        <fullName evidence="16 17">Excinuclease ABC subunit A</fullName>
    </alternativeName>
</protein>
<evidence type="ECO:0000256" key="7">
    <source>
        <dbReference type="ARBA" id="ARBA00022769"/>
    </source>
</evidence>
<dbReference type="SUPFAM" id="SSF52540">
    <property type="entry name" value="P-loop containing nucleoside triphosphate hydrolases"/>
    <property type="match status" value="2"/>
</dbReference>
<dbReference type="PROSITE" id="PS50893">
    <property type="entry name" value="ABC_TRANSPORTER_2"/>
    <property type="match status" value="1"/>
</dbReference>
<evidence type="ECO:0000256" key="17">
    <source>
        <dbReference type="HAMAP-Rule" id="MF_00205"/>
    </source>
</evidence>
<dbReference type="GO" id="GO:0005737">
    <property type="term" value="C:cytoplasm"/>
    <property type="evidence" value="ECO:0007669"/>
    <property type="project" value="UniProtKB-SubCell"/>
</dbReference>
<evidence type="ECO:0000256" key="14">
    <source>
        <dbReference type="ARBA" id="ARBA00038000"/>
    </source>
</evidence>
<organism evidence="19">
    <name type="scientific">Candidatus Caldatribacterium californiense</name>
    <dbReference type="NCBI Taxonomy" id="1454726"/>
    <lineage>
        <taxon>Bacteria</taxon>
        <taxon>Pseudomonadati</taxon>
        <taxon>Atribacterota</taxon>
        <taxon>Atribacteria</taxon>
        <taxon>Atribacterales</taxon>
        <taxon>Candidatus Caldatribacteriaceae</taxon>
        <taxon>Candidatus Caldatribacterium</taxon>
    </lineage>
</organism>
<dbReference type="NCBIfam" id="TIGR00630">
    <property type="entry name" value="uvra"/>
    <property type="match status" value="1"/>
</dbReference>
<dbReference type="GO" id="GO:0003677">
    <property type="term" value="F:DNA binding"/>
    <property type="evidence" value="ECO:0007669"/>
    <property type="project" value="UniProtKB-UniRule"/>
</dbReference>
<sequence length="935" mass="104165">MQDGKIVIRGAREHNLKNVDLEIPRNRFVVITGLSGSGKSSLAFDTIYAEGQRRYLESLSSYARQFLERMEKPDVDSIEGLSPAIAINQKVSSHNPRSTVGTVTEIYDYMRVLFARCGRVFCPQCGKPIARQTVQQITDEILSLPQGSRVLIMAPLVRGRKGEYRKLLADLFKNGFARVRINGEIFDLEEWENIELDRNKKHDIDLIVDRIIIEEDIERRVSDSVEIALRYGKGVLKVGIWEEGSIKELLFSERFACVDCGVNFPEITPRMFSFNNPYGACPRCSGLGFLAFVDPDLVVPDYSKSIDEGAIVPWDHLDPENYWGARIRRAFAARGIPTNRPFRDLTEEERNFILYGDGVFEGIIPILERKLASAQDWWEQEEIAPFLSTRVCPECQGDRLRKESLSVKIQGFSIGDLSRLTIGELLEFFENLSFSGNEAVIAEPVLREIRSRLGFLKEVGLEYLTLNRSAATLSGGEAQRIRLATQIGSGLVGVLYVLDEPTIGLHPRDNQKLIAILKKLRDLGNTVIVVEHDAETIRNADFVVDIGPGAGEKGGRVVALGSPQEIMENPESLTGLYLSGRRCIPVPARRKPPGDEWLVVRGARANNLKNITVRIPLGLLVGITGVSGSGKSTLLYDILYRGLSRILHGSREVAGDHDAIEGVEYIDKVIVIDQSSIGRTPRSNPATYTGVFTDIRALFAQLPESRARGYKPGRFSFNLKGGRCEACQGNGVIKIEMHFLPDVFVTCEQCQGKRYGRETLDIKYKGKNIADVLEMSVDEAMEFFEHIPTIRRKLEVLQRVGLGYIKLGQSATTLSGGEAQRVKLARELGKVATGRTLYLLNEPTTGLHFADVEKLLSVLLELRDRGNTVLIIEHNLDVIKSCDYLIDLGPEGGEKGGYIVAQGTPEEVAQVPSSYTGQFLREVLQADRKKELCPL</sequence>
<dbReference type="Gene3D" id="1.10.8.280">
    <property type="entry name" value="ABC transporter ATPase domain-like"/>
    <property type="match status" value="1"/>
</dbReference>
<keyword evidence="17" id="KW-0742">SOS response</keyword>
<dbReference type="GO" id="GO:0016887">
    <property type="term" value="F:ATP hydrolysis activity"/>
    <property type="evidence" value="ECO:0007669"/>
    <property type="project" value="InterPro"/>
</dbReference>
<feature type="domain" description="ABC transporter" evidence="18">
    <location>
        <begin position="593"/>
        <end position="921"/>
    </location>
</feature>
<keyword evidence="13 17" id="KW-0234">DNA repair</keyword>
<evidence type="ECO:0000256" key="9">
    <source>
        <dbReference type="ARBA" id="ARBA00022833"/>
    </source>
</evidence>
<comment type="caution">
    <text evidence="19">The sequence shown here is derived from an EMBL/GenBank/DDBJ whole genome shotgun (WGS) entry which is preliminary data.</text>
</comment>
<dbReference type="NCBIfam" id="NF001503">
    <property type="entry name" value="PRK00349.1"/>
    <property type="match status" value="1"/>
</dbReference>
<keyword evidence="9 17" id="KW-0862">Zinc</keyword>
<dbReference type="InterPro" id="IPR017871">
    <property type="entry name" value="ABC_transporter-like_CS"/>
</dbReference>
<evidence type="ECO:0000256" key="16">
    <source>
        <dbReference type="ARBA" id="ARBA00042156"/>
    </source>
</evidence>
<feature type="zinc finger region" description="C4-type" evidence="17">
    <location>
        <begin position="257"/>
        <end position="284"/>
    </location>
</feature>
<dbReference type="GO" id="GO:0008270">
    <property type="term" value="F:zinc ion binding"/>
    <property type="evidence" value="ECO:0007669"/>
    <property type="project" value="UniProtKB-UniRule"/>
</dbReference>
<keyword evidence="12 17" id="KW-0238">DNA-binding</keyword>
<dbReference type="GO" id="GO:0009380">
    <property type="term" value="C:excinuclease repair complex"/>
    <property type="evidence" value="ECO:0007669"/>
    <property type="project" value="InterPro"/>
</dbReference>
<evidence type="ECO:0000256" key="11">
    <source>
        <dbReference type="ARBA" id="ARBA00022881"/>
    </source>
</evidence>
<dbReference type="EMBL" id="DTEN01000060">
    <property type="protein sequence ID" value="HGI74353.1"/>
    <property type="molecule type" value="Genomic_DNA"/>
</dbReference>
<dbReference type="InterPro" id="IPR004602">
    <property type="entry name" value="UvrA"/>
</dbReference>
<dbReference type="FunFam" id="1.20.1580.10:FF:000002">
    <property type="entry name" value="UvrABC system protein A"/>
    <property type="match status" value="1"/>
</dbReference>
<dbReference type="GO" id="GO:0009432">
    <property type="term" value="P:SOS response"/>
    <property type="evidence" value="ECO:0007669"/>
    <property type="project" value="UniProtKB-UniRule"/>
</dbReference>
<evidence type="ECO:0000256" key="8">
    <source>
        <dbReference type="ARBA" id="ARBA00022771"/>
    </source>
</evidence>
<dbReference type="Gene3D" id="1.20.1580.10">
    <property type="entry name" value="ABC transporter ATPase like domain"/>
    <property type="match status" value="2"/>
</dbReference>
<keyword evidence="3 17" id="KW-0479">Metal-binding</keyword>
<comment type="subcellular location">
    <subcellularLocation>
        <location evidence="1 17">Cytoplasm</location>
    </subcellularLocation>
</comment>
<evidence type="ECO:0000256" key="1">
    <source>
        <dbReference type="ARBA" id="ARBA00004496"/>
    </source>
</evidence>
<dbReference type="Gene3D" id="3.40.50.300">
    <property type="entry name" value="P-loop containing nucleotide triphosphate hydrolases"/>
    <property type="match status" value="2"/>
</dbReference>
<comment type="subunit">
    <text evidence="17">Forms a heterotetramer with UvrB during the search for lesions.</text>
</comment>
<dbReference type="PROSITE" id="PS00211">
    <property type="entry name" value="ABC_TRANSPORTER_1"/>
    <property type="match status" value="2"/>
</dbReference>